<dbReference type="Proteomes" id="UP000028511">
    <property type="component" value="Unassembled WGS sequence"/>
</dbReference>
<comment type="caution">
    <text evidence="1">The sequence shown here is derived from an EMBL/GenBank/DDBJ whole genome shotgun (WGS) entry which is preliminary data.</text>
</comment>
<dbReference type="EMBL" id="CBSW010000242">
    <property type="protein sequence ID" value="CDG98603.1"/>
    <property type="molecule type" value="Genomic_DNA"/>
</dbReference>
<proteinExistence type="predicted"/>
<accession>A0A077NJE4</accession>
<evidence type="ECO:0000313" key="1">
    <source>
        <dbReference type="EMBL" id="CDG98603.1"/>
    </source>
</evidence>
<reference evidence="1" key="1">
    <citation type="submission" date="2013-07" db="EMBL/GenBank/DDBJ databases">
        <title>Sub-species coevolution in mutualistic symbiosis.</title>
        <authorList>
            <person name="Murfin K."/>
            <person name="Klassen J."/>
            <person name="Lee M."/>
            <person name="Forst S."/>
            <person name="Stock P."/>
            <person name="Goodrich-Blair H."/>
        </authorList>
    </citation>
    <scope>NUCLEOTIDE SEQUENCE [LARGE SCALE GENOMIC DNA]</scope>
    <source>
        <strain evidence="1">Puntauvense</strain>
    </source>
</reference>
<dbReference type="AlphaFoldDB" id="A0A077NJE4"/>
<name>A0A077NJE4_XENBV</name>
<dbReference type="HOGENOM" id="CLU_148551_1_0_6"/>
<sequence>MGKKANESEADVCQFDTLDEFLRFRKAFPEKMKNNYNYVLSDGIQENGFYKVIESGSYFKSFKKKLKKYISEGMS</sequence>
<dbReference type="RefSeq" id="WP_038213120.1">
    <property type="nucleotide sequence ID" value="NZ_CAWLWN010000037.1"/>
</dbReference>
<organism evidence="1 2">
    <name type="scientific">Xenorhabdus bovienii str. puntauvense</name>
    <dbReference type="NCBI Taxonomy" id="1398201"/>
    <lineage>
        <taxon>Bacteria</taxon>
        <taxon>Pseudomonadati</taxon>
        <taxon>Pseudomonadota</taxon>
        <taxon>Gammaproteobacteria</taxon>
        <taxon>Enterobacterales</taxon>
        <taxon>Morganellaceae</taxon>
        <taxon>Xenorhabdus</taxon>
    </lineage>
</organism>
<protein>
    <submittedName>
        <fullName evidence="1">Uncharacterized protein</fullName>
    </submittedName>
</protein>
<gene>
    <name evidence="1" type="ORF">XBP1_390021</name>
</gene>
<evidence type="ECO:0000313" key="2">
    <source>
        <dbReference type="Proteomes" id="UP000028511"/>
    </source>
</evidence>